<evidence type="ECO:0000256" key="3">
    <source>
        <dbReference type="ARBA" id="ARBA00023125"/>
    </source>
</evidence>
<dbReference type="RefSeq" id="WP_192730554.1">
    <property type="nucleotide sequence ID" value="NZ_BAAAVL010000014.1"/>
</dbReference>
<dbReference type="PROSITE" id="PS00894">
    <property type="entry name" value="HTH_DEOR_1"/>
    <property type="match status" value="1"/>
</dbReference>
<dbReference type="InterPro" id="IPR036388">
    <property type="entry name" value="WH-like_DNA-bd_sf"/>
</dbReference>
<dbReference type="SUPFAM" id="SSF46785">
    <property type="entry name" value="Winged helix' DNA-binding domain"/>
    <property type="match status" value="1"/>
</dbReference>
<keyword evidence="3" id="KW-0238">DNA-binding</keyword>
<dbReference type="Pfam" id="PF00455">
    <property type="entry name" value="DeoRC"/>
    <property type="match status" value="1"/>
</dbReference>
<gene>
    <name evidence="6" type="ORF">H4W29_004106</name>
</gene>
<evidence type="ECO:0000313" key="6">
    <source>
        <dbReference type="EMBL" id="MBE1506925.1"/>
    </source>
</evidence>
<comment type="caution">
    <text evidence="6">The sequence shown here is derived from an EMBL/GenBank/DDBJ whole genome shotgun (WGS) entry which is preliminary data.</text>
</comment>
<evidence type="ECO:0000259" key="5">
    <source>
        <dbReference type="PROSITE" id="PS51000"/>
    </source>
</evidence>
<dbReference type="InterPro" id="IPR018356">
    <property type="entry name" value="Tscrpt_reg_HTH_DeoR_CS"/>
</dbReference>
<dbReference type="PRINTS" id="PR00037">
    <property type="entry name" value="HTHLACR"/>
</dbReference>
<dbReference type="SMART" id="SM00420">
    <property type="entry name" value="HTH_DEOR"/>
    <property type="match status" value="1"/>
</dbReference>
<dbReference type="Pfam" id="PF08220">
    <property type="entry name" value="HTH_DeoR"/>
    <property type="match status" value="1"/>
</dbReference>
<dbReference type="Gene3D" id="1.10.10.10">
    <property type="entry name" value="Winged helix-like DNA-binding domain superfamily/Winged helix DNA-binding domain"/>
    <property type="match status" value="1"/>
</dbReference>
<dbReference type="PANTHER" id="PTHR30363">
    <property type="entry name" value="HTH-TYPE TRANSCRIPTIONAL REGULATOR SRLR-RELATED"/>
    <property type="match status" value="1"/>
</dbReference>
<dbReference type="InterPro" id="IPR037171">
    <property type="entry name" value="NagB/RpiA_transferase-like"/>
</dbReference>
<keyword evidence="7" id="KW-1185">Reference proteome</keyword>
<name>A0ABR9IUQ3_RHIVS</name>
<dbReference type="InterPro" id="IPR001034">
    <property type="entry name" value="DeoR_HTH"/>
</dbReference>
<feature type="domain" description="HTH deoR-type" evidence="5">
    <location>
        <begin position="13"/>
        <end position="68"/>
    </location>
</feature>
<dbReference type="Proteomes" id="UP000620262">
    <property type="component" value="Unassembled WGS sequence"/>
</dbReference>
<dbReference type="SMART" id="SM01134">
    <property type="entry name" value="DeoRC"/>
    <property type="match status" value="1"/>
</dbReference>
<dbReference type="EMBL" id="JADBEC010000001">
    <property type="protein sequence ID" value="MBE1506925.1"/>
    <property type="molecule type" value="Genomic_DNA"/>
</dbReference>
<dbReference type="Gene3D" id="3.40.50.1360">
    <property type="match status" value="1"/>
</dbReference>
<dbReference type="InterPro" id="IPR050313">
    <property type="entry name" value="Carb_Metab_HTH_regulators"/>
</dbReference>
<proteinExistence type="predicted"/>
<organism evidence="6 7">
    <name type="scientific">Rhizobium viscosum</name>
    <name type="common">Arthrobacter viscosus</name>
    <dbReference type="NCBI Taxonomy" id="1673"/>
    <lineage>
        <taxon>Bacteria</taxon>
        <taxon>Pseudomonadati</taxon>
        <taxon>Pseudomonadota</taxon>
        <taxon>Alphaproteobacteria</taxon>
        <taxon>Hyphomicrobiales</taxon>
        <taxon>Rhizobiaceae</taxon>
        <taxon>Rhizobium/Agrobacterium group</taxon>
        <taxon>Rhizobium</taxon>
    </lineage>
</organism>
<dbReference type="SUPFAM" id="SSF100950">
    <property type="entry name" value="NagB/RpiA/CoA transferase-like"/>
    <property type="match status" value="1"/>
</dbReference>
<evidence type="ECO:0000256" key="1">
    <source>
        <dbReference type="ARBA" id="ARBA00022491"/>
    </source>
</evidence>
<protein>
    <submittedName>
        <fullName evidence="6">DeoR family glycerol-3-phosphate regulon repressor</fullName>
    </submittedName>
</protein>
<evidence type="ECO:0000313" key="7">
    <source>
        <dbReference type="Proteomes" id="UP000620262"/>
    </source>
</evidence>
<accession>A0ABR9IUQ3</accession>
<keyword evidence="2" id="KW-0805">Transcription regulation</keyword>
<reference evidence="6 7" key="1">
    <citation type="submission" date="2020-10" db="EMBL/GenBank/DDBJ databases">
        <title>Sequencing the genomes of 1000 actinobacteria strains.</title>
        <authorList>
            <person name="Klenk H.-P."/>
        </authorList>
    </citation>
    <scope>NUCLEOTIDE SEQUENCE [LARGE SCALE GENOMIC DNA]</scope>
    <source>
        <strain evidence="6 7">DSM 7307</strain>
    </source>
</reference>
<evidence type="ECO:0000256" key="2">
    <source>
        <dbReference type="ARBA" id="ARBA00023015"/>
    </source>
</evidence>
<sequence>MHFADNHDDGGKKERRQDFLIRYLEQYQYISLDDIVSLCSVTAQTARRDIMALERQGKLRRTHGGAVISLPIETGIYHQRRVNNAEAKRLIANKIAELLPDNCSVFIDTGTTCEAVARALTVRRNLRVVTYSLRVATTLSENTDFTIAVPGGFIRNVDAAVFSENAQNFIRAFKFDYVIISVSGVDNDGDIGDDDYAEVSAVRAAMGQAARVILAVDSTKFERRALVRLGSISEMDIVVSEAKPSEKLLSLLNGSKTVYQVATTDNGSSGSIAKIGVTS</sequence>
<dbReference type="InterPro" id="IPR014036">
    <property type="entry name" value="DeoR-like_C"/>
</dbReference>
<keyword evidence="4" id="KW-0804">Transcription</keyword>
<keyword evidence="1" id="KW-0678">Repressor</keyword>
<dbReference type="PANTHER" id="PTHR30363:SF4">
    <property type="entry name" value="GLYCEROL-3-PHOSPHATE REGULON REPRESSOR"/>
    <property type="match status" value="1"/>
</dbReference>
<dbReference type="InterPro" id="IPR036390">
    <property type="entry name" value="WH_DNA-bd_sf"/>
</dbReference>
<dbReference type="PROSITE" id="PS51000">
    <property type="entry name" value="HTH_DEOR_2"/>
    <property type="match status" value="1"/>
</dbReference>
<evidence type="ECO:0000256" key="4">
    <source>
        <dbReference type="ARBA" id="ARBA00023163"/>
    </source>
</evidence>